<keyword evidence="3 9" id="KW-0645">Protease</keyword>
<accession>A0A5C8ZC37</accession>
<comment type="subcellular location">
    <subcellularLocation>
        <location evidence="9">Cell membrane</location>
        <topology evidence="9">Multi-pass membrane protein</topology>
    </subcellularLocation>
</comment>
<comment type="pathway">
    <text evidence="9">Protein modification; lipoprotein biosynthesis (signal peptide cleavage).</text>
</comment>
<comment type="catalytic activity">
    <reaction evidence="9">
        <text>Release of signal peptides from bacterial membrane prolipoproteins. Hydrolyzes -Xaa-Yaa-Zaa-|-(S,diacylglyceryl)Cys-, in which Xaa is hydrophobic (preferably Leu), and Yaa (Ala or Ser) and Zaa (Gly or Ala) have small, neutral side chains.</text>
        <dbReference type="EC" id="3.4.23.36"/>
    </reaction>
</comment>
<dbReference type="PRINTS" id="PR00781">
    <property type="entry name" value="LIPOSIGPTASE"/>
</dbReference>
<dbReference type="GO" id="GO:0006508">
    <property type="term" value="P:proteolysis"/>
    <property type="evidence" value="ECO:0007669"/>
    <property type="project" value="UniProtKB-KW"/>
</dbReference>
<keyword evidence="2 9" id="KW-1003">Cell membrane</keyword>
<sequence length="163" mass="17976">MLFIAPILILGSILDRITKLWAVNFLQGEPSVSYFSNFIRITYAENTGAFLGLGYNLPPQVRFWLLTATVGLFLLGLIVYLFIGKEVDKTSIVSLSLIFTGGFNNFIDRAFNDGAVVDFLNMGIGSLRTGIFNVADMYIMAGAALLIVGQFLFERKSRTQEAG</sequence>
<comment type="similarity">
    <text evidence="1 9 10">Belongs to the peptidase A8 family.</text>
</comment>
<keyword evidence="7 9" id="KW-1133">Transmembrane helix</keyword>
<evidence type="ECO:0000313" key="11">
    <source>
        <dbReference type="EMBL" id="TXR55004.1"/>
    </source>
</evidence>
<comment type="caution">
    <text evidence="9">Lacks conserved residue(s) required for the propagation of feature annotation.</text>
</comment>
<dbReference type="PANTHER" id="PTHR33695:SF1">
    <property type="entry name" value="LIPOPROTEIN SIGNAL PEPTIDASE"/>
    <property type="match status" value="1"/>
</dbReference>
<evidence type="ECO:0000256" key="8">
    <source>
        <dbReference type="ARBA" id="ARBA00023136"/>
    </source>
</evidence>
<comment type="function">
    <text evidence="9">This protein specifically catalyzes the removal of signal peptides from prolipoproteins.</text>
</comment>
<dbReference type="UniPathway" id="UPA00665"/>
<feature type="transmembrane region" description="Helical" evidence="9">
    <location>
        <begin position="90"/>
        <end position="111"/>
    </location>
</feature>
<keyword evidence="12" id="KW-1185">Reference proteome</keyword>
<protein>
    <recommendedName>
        <fullName evidence="9">Lipoprotein signal peptidase</fullName>
        <ecNumber evidence="9">3.4.23.36</ecNumber>
    </recommendedName>
    <alternativeName>
        <fullName evidence="9">Prolipoprotein signal peptidase</fullName>
    </alternativeName>
    <alternativeName>
        <fullName evidence="9">Signal peptidase II</fullName>
        <shortName evidence="9">SPase II</shortName>
    </alternativeName>
</protein>
<dbReference type="OrthoDB" id="9810259at2"/>
<feature type="transmembrane region" description="Helical" evidence="9">
    <location>
        <begin position="131"/>
        <end position="153"/>
    </location>
</feature>
<dbReference type="Proteomes" id="UP000321764">
    <property type="component" value="Unassembled WGS sequence"/>
</dbReference>
<evidence type="ECO:0000256" key="4">
    <source>
        <dbReference type="ARBA" id="ARBA00022692"/>
    </source>
</evidence>
<dbReference type="NCBIfam" id="TIGR00077">
    <property type="entry name" value="lspA"/>
    <property type="match status" value="1"/>
</dbReference>
<dbReference type="InterPro" id="IPR001872">
    <property type="entry name" value="Peptidase_A8"/>
</dbReference>
<dbReference type="GO" id="GO:0005886">
    <property type="term" value="C:plasma membrane"/>
    <property type="evidence" value="ECO:0007669"/>
    <property type="project" value="UniProtKB-SubCell"/>
</dbReference>
<keyword evidence="5 9" id="KW-0064">Aspartyl protease</keyword>
<feature type="transmembrane region" description="Helical" evidence="9">
    <location>
        <begin position="63"/>
        <end position="83"/>
    </location>
</feature>
<dbReference type="AlphaFoldDB" id="A0A5C8ZC37"/>
<reference evidence="11 12" key="1">
    <citation type="submission" date="2019-07" db="EMBL/GenBank/DDBJ databases">
        <title>Reinekea sp. strain SSH23 genome sequencing and assembly.</title>
        <authorList>
            <person name="Kim I."/>
        </authorList>
    </citation>
    <scope>NUCLEOTIDE SEQUENCE [LARGE SCALE GENOMIC DNA]</scope>
    <source>
        <strain evidence="11 12">SSH23</strain>
    </source>
</reference>
<name>A0A5C8ZC37_9GAMM</name>
<evidence type="ECO:0000256" key="6">
    <source>
        <dbReference type="ARBA" id="ARBA00022801"/>
    </source>
</evidence>
<evidence type="ECO:0000256" key="2">
    <source>
        <dbReference type="ARBA" id="ARBA00022475"/>
    </source>
</evidence>
<dbReference type="Pfam" id="PF01252">
    <property type="entry name" value="Peptidase_A8"/>
    <property type="match status" value="1"/>
</dbReference>
<feature type="active site" evidence="9">
    <location>
        <position position="118"/>
    </location>
</feature>
<dbReference type="EC" id="3.4.23.36" evidence="9"/>
<evidence type="ECO:0000256" key="9">
    <source>
        <dbReference type="HAMAP-Rule" id="MF_00161"/>
    </source>
</evidence>
<evidence type="ECO:0000256" key="5">
    <source>
        <dbReference type="ARBA" id="ARBA00022750"/>
    </source>
</evidence>
<dbReference type="HAMAP" id="MF_00161">
    <property type="entry name" value="LspA"/>
    <property type="match status" value="1"/>
</dbReference>
<gene>
    <name evidence="9 11" type="primary">lspA</name>
    <name evidence="11" type="ORF">FME95_09275</name>
</gene>
<evidence type="ECO:0000256" key="3">
    <source>
        <dbReference type="ARBA" id="ARBA00022670"/>
    </source>
</evidence>
<evidence type="ECO:0000256" key="7">
    <source>
        <dbReference type="ARBA" id="ARBA00022989"/>
    </source>
</evidence>
<evidence type="ECO:0000256" key="1">
    <source>
        <dbReference type="ARBA" id="ARBA00006139"/>
    </source>
</evidence>
<keyword evidence="4 9" id="KW-0812">Transmembrane</keyword>
<proteinExistence type="inferred from homology"/>
<keyword evidence="8 9" id="KW-0472">Membrane</keyword>
<dbReference type="EMBL" id="VKAD01000001">
    <property type="protein sequence ID" value="TXR55004.1"/>
    <property type="molecule type" value="Genomic_DNA"/>
</dbReference>
<feature type="active site" evidence="9">
    <location>
        <position position="136"/>
    </location>
</feature>
<dbReference type="GO" id="GO:0004190">
    <property type="term" value="F:aspartic-type endopeptidase activity"/>
    <property type="evidence" value="ECO:0007669"/>
    <property type="project" value="UniProtKB-UniRule"/>
</dbReference>
<evidence type="ECO:0000313" key="12">
    <source>
        <dbReference type="Proteomes" id="UP000321764"/>
    </source>
</evidence>
<dbReference type="PANTHER" id="PTHR33695">
    <property type="entry name" value="LIPOPROTEIN SIGNAL PEPTIDASE"/>
    <property type="match status" value="1"/>
</dbReference>
<keyword evidence="6 9" id="KW-0378">Hydrolase</keyword>
<comment type="caution">
    <text evidence="11">The sequence shown here is derived from an EMBL/GenBank/DDBJ whole genome shotgun (WGS) entry which is preliminary data.</text>
</comment>
<evidence type="ECO:0000256" key="10">
    <source>
        <dbReference type="RuleBase" id="RU004181"/>
    </source>
</evidence>
<organism evidence="11 12">
    <name type="scientific">Reinekea thalattae</name>
    <dbReference type="NCBI Taxonomy" id="2593301"/>
    <lineage>
        <taxon>Bacteria</taxon>
        <taxon>Pseudomonadati</taxon>
        <taxon>Pseudomonadota</taxon>
        <taxon>Gammaproteobacteria</taxon>
        <taxon>Oceanospirillales</taxon>
        <taxon>Saccharospirillaceae</taxon>
        <taxon>Reinekea</taxon>
    </lineage>
</organism>